<dbReference type="EMBL" id="KQ098575">
    <property type="protein sequence ID" value="KMS93831.1"/>
    <property type="molecule type" value="Genomic_DNA"/>
</dbReference>
<dbReference type="InterPro" id="IPR001683">
    <property type="entry name" value="PX_dom"/>
</dbReference>
<protein>
    <recommendedName>
        <fullName evidence="1">PX domain-containing protein</fullName>
    </recommendedName>
</protein>
<dbReference type="Proteomes" id="UP000035740">
    <property type="component" value="Unassembled WGS sequence"/>
</dbReference>
<organism evidence="2 3">
    <name type="scientific">Beta vulgaris subsp. vulgaris</name>
    <name type="common">Beet</name>
    <dbReference type="NCBI Taxonomy" id="3555"/>
    <lineage>
        <taxon>Eukaryota</taxon>
        <taxon>Viridiplantae</taxon>
        <taxon>Streptophyta</taxon>
        <taxon>Embryophyta</taxon>
        <taxon>Tracheophyta</taxon>
        <taxon>Spermatophyta</taxon>
        <taxon>Magnoliopsida</taxon>
        <taxon>eudicotyledons</taxon>
        <taxon>Gunneridae</taxon>
        <taxon>Pentapetalae</taxon>
        <taxon>Caryophyllales</taxon>
        <taxon>Chenopodiaceae</taxon>
        <taxon>Betoideae</taxon>
        <taxon>Beta</taxon>
    </lineage>
</organism>
<dbReference type="Gene3D" id="3.30.1520.10">
    <property type="entry name" value="Phox-like domain"/>
    <property type="match status" value="1"/>
</dbReference>
<reference evidence="2 3" key="1">
    <citation type="journal article" date="2014" name="Nature">
        <title>The genome of the recently domesticated crop plant sugar beet (Beta vulgaris).</title>
        <authorList>
            <person name="Dohm J.C."/>
            <person name="Minoche A.E."/>
            <person name="Holtgrawe D."/>
            <person name="Capella-Gutierrez S."/>
            <person name="Zakrzewski F."/>
            <person name="Tafer H."/>
            <person name="Rupp O."/>
            <person name="Sorensen T.R."/>
            <person name="Stracke R."/>
            <person name="Reinhardt R."/>
            <person name="Goesmann A."/>
            <person name="Kraft T."/>
            <person name="Schulz B."/>
            <person name="Stadler P.F."/>
            <person name="Schmidt T."/>
            <person name="Gabaldon T."/>
            <person name="Lehrach H."/>
            <person name="Weisshaar B."/>
            <person name="Himmelbauer H."/>
        </authorList>
    </citation>
    <scope>NUCLEOTIDE SEQUENCE [LARGE SCALE GENOMIC DNA]</scope>
    <source>
        <tissue evidence="2">Taproot</tissue>
    </source>
</reference>
<dbReference type="OrthoDB" id="10545359at2759"/>
<evidence type="ECO:0000259" key="1">
    <source>
        <dbReference type="PROSITE" id="PS50195"/>
    </source>
</evidence>
<feature type="non-terminal residue" evidence="2">
    <location>
        <position position="1"/>
    </location>
</feature>
<keyword evidence="3" id="KW-1185">Reference proteome</keyword>
<dbReference type="AlphaFoldDB" id="A0A0J8AYP2"/>
<accession>A0A0J8AYP2</accession>
<dbReference type="GO" id="GO:0005768">
    <property type="term" value="C:endosome"/>
    <property type="evidence" value="ECO:0007669"/>
    <property type="project" value="UniProtKB-ARBA"/>
</dbReference>
<gene>
    <name evidence="2" type="ORF">BVRB_027520</name>
</gene>
<dbReference type="CDD" id="cd06093">
    <property type="entry name" value="PX_domain"/>
    <property type="match status" value="1"/>
</dbReference>
<dbReference type="SUPFAM" id="SSF64268">
    <property type="entry name" value="PX domain"/>
    <property type="match status" value="1"/>
</dbReference>
<dbReference type="Gramene" id="KMS93831">
    <property type="protein sequence ID" value="KMS93831"/>
    <property type="gene ID" value="BVRB_027520"/>
</dbReference>
<evidence type="ECO:0000313" key="3">
    <source>
        <dbReference type="Proteomes" id="UP000035740"/>
    </source>
</evidence>
<dbReference type="GO" id="GO:0016020">
    <property type="term" value="C:membrane"/>
    <property type="evidence" value="ECO:0007669"/>
    <property type="project" value="UniProtKB-ARBA"/>
</dbReference>
<name>A0A0J8AYP2_BETVV</name>
<dbReference type="Pfam" id="PF00787">
    <property type="entry name" value="PX"/>
    <property type="match status" value="1"/>
</dbReference>
<proteinExistence type="predicted"/>
<dbReference type="PROSITE" id="PS50195">
    <property type="entry name" value="PX"/>
    <property type="match status" value="1"/>
</dbReference>
<dbReference type="GO" id="GO:0035091">
    <property type="term" value="F:phosphatidylinositol binding"/>
    <property type="evidence" value="ECO:0007669"/>
    <property type="project" value="InterPro"/>
</dbReference>
<feature type="domain" description="PX" evidence="1">
    <location>
        <begin position="1"/>
        <end position="92"/>
    </location>
</feature>
<sequence>VYEYFSLNQYLKWTIRSTLSDLKDLHTSLRRRFPNDVLPDLPKWSSIHSSGDPAFAEALALQFELFLQKVINCTPLSCPEINAFLELDNGHRHISTGMHSVALP</sequence>
<dbReference type="InterPro" id="IPR036871">
    <property type="entry name" value="PX_dom_sf"/>
</dbReference>
<evidence type="ECO:0000313" key="2">
    <source>
        <dbReference type="EMBL" id="KMS93831.1"/>
    </source>
</evidence>